<evidence type="ECO:0000313" key="2">
    <source>
        <dbReference type="EMBL" id="KAF6168587.1"/>
    </source>
</evidence>
<dbReference type="InterPro" id="IPR046700">
    <property type="entry name" value="DUF6570"/>
</dbReference>
<evidence type="ECO:0000259" key="1">
    <source>
        <dbReference type="Pfam" id="PF20209"/>
    </source>
</evidence>
<accession>A0A7J7NMY7</accession>
<name>A0A7J7NMY7_9MAGN</name>
<feature type="non-terminal residue" evidence="2">
    <location>
        <position position="81"/>
    </location>
</feature>
<gene>
    <name evidence="2" type="ORF">GIB67_005199</name>
</gene>
<sequence>MKMSGTLCSLCSNDKSTASVPRKFSTGNLMDPGRIPTELSRLTNLERILIARIHPMMPVYRVKGQQYKYSELEPMEARSFG</sequence>
<dbReference type="Proteomes" id="UP000541444">
    <property type="component" value="Unassembled WGS sequence"/>
</dbReference>
<keyword evidence="3" id="KW-1185">Reference proteome</keyword>
<dbReference type="OrthoDB" id="1918081at2759"/>
<dbReference type="AlphaFoldDB" id="A0A7J7NMY7"/>
<reference evidence="2 3" key="1">
    <citation type="journal article" date="2020" name="IScience">
        <title>Genome Sequencing of the Endangered Kingdonia uniflora (Circaeasteraceae, Ranunculales) Reveals Potential Mechanisms of Evolutionary Specialization.</title>
        <authorList>
            <person name="Sun Y."/>
            <person name="Deng T."/>
            <person name="Zhang A."/>
            <person name="Moore M.J."/>
            <person name="Landis J.B."/>
            <person name="Lin N."/>
            <person name="Zhang H."/>
            <person name="Zhang X."/>
            <person name="Huang J."/>
            <person name="Zhang X."/>
            <person name="Sun H."/>
            <person name="Wang H."/>
        </authorList>
    </citation>
    <scope>NUCLEOTIDE SEQUENCE [LARGE SCALE GENOMIC DNA]</scope>
    <source>
        <strain evidence="2">TB1705</strain>
        <tissue evidence="2">Leaf</tissue>
    </source>
</reference>
<proteinExistence type="predicted"/>
<organism evidence="2 3">
    <name type="scientific">Kingdonia uniflora</name>
    <dbReference type="NCBI Taxonomy" id="39325"/>
    <lineage>
        <taxon>Eukaryota</taxon>
        <taxon>Viridiplantae</taxon>
        <taxon>Streptophyta</taxon>
        <taxon>Embryophyta</taxon>
        <taxon>Tracheophyta</taxon>
        <taxon>Spermatophyta</taxon>
        <taxon>Magnoliopsida</taxon>
        <taxon>Ranunculales</taxon>
        <taxon>Circaeasteraceae</taxon>
        <taxon>Kingdonia</taxon>
    </lineage>
</organism>
<dbReference type="Pfam" id="PF20209">
    <property type="entry name" value="DUF6570"/>
    <property type="match status" value="1"/>
</dbReference>
<evidence type="ECO:0000313" key="3">
    <source>
        <dbReference type="Proteomes" id="UP000541444"/>
    </source>
</evidence>
<dbReference type="EMBL" id="JACGCM010000692">
    <property type="protein sequence ID" value="KAF6168587.1"/>
    <property type="molecule type" value="Genomic_DNA"/>
</dbReference>
<comment type="caution">
    <text evidence="2">The sequence shown here is derived from an EMBL/GenBank/DDBJ whole genome shotgun (WGS) entry which is preliminary data.</text>
</comment>
<feature type="domain" description="DUF6570" evidence="1">
    <location>
        <begin position="19"/>
        <end position="69"/>
    </location>
</feature>
<protein>
    <recommendedName>
        <fullName evidence="1">DUF6570 domain-containing protein</fullName>
    </recommendedName>
</protein>